<feature type="domain" description="Centrosomin N-terminal motif 1" evidence="5">
    <location>
        <begin position="117"/>
        <end position="199"/>
    </location>
</feature>
<feature type="region of interest" description="Disordered" evidence="4">
    <location>
        <begin position="1445"/>
        <end position="1525"/>
    </location>
</feature>
<dbReference type="Gene3D" id="1.10.287.1490">
    <property type="match status" value="1"/>
</dbReference>
<feature type="compositionally biased region" description="Acidic residues" evidence="4">
    <location>
        <begin position="1061"/>
        <end position="1073"/>
    </location>
</feature>
<dbReference type="GO" id="GO:0005815">
    <property type="term" value="C:microtubule organizing center"/>
    <property type="evidence" value="ECO:0007669"/>
    <property type="project" value="InterPro"/>
</dbReference>
<feature type="compositionally biased region" description="Low complexity" evidence="4">
    <location>
        <begin position="1462"/>
        <end position="1474"/>
    </location>
</feature>
<evidence type="ECO:0000256" key="1">
    <source>
        <dbReference type="ARBA" id="ARBA00004496"/>
    </source>
</evidence>
<feature type="coiled-coil region" evidence="3">
    <location>
        <begin position="568"/>
        <end position="609"/>
    </location>
</feature>
<feature type="coiled-coil region" evidence="3">
    <location>
        <begin position="1130"/>
        <end position="1237"/>
    </location>
</feature>
<feature type="region of interest" description="Disordered" evidence="4">
    <location>
        <begin position="149"/>
        <end position="173"/>
    </location>
</feature>
<dbReference type="STRING" id="6832.A0A553NFM4"/>
<evidence type="ECO:0000313" key="7">
    <source>
        <dbReference type="Proteomes" id="UP000318571"/>
    </source>
</evidence>
<feature type="compositionally biased region" description="Polar residues" evidence="4">
    <location>
        <begin position="1389"/>
        <end position="1401"/>
    </location>
</feature>
<evidence type="ECO:0000313" key="6">
    <source>
        <dbReference type="EMBL" id="TRY64240.1"/>
    </source>
</evidence>
<feature type="compositionally biased region" description="Basic residues" evidence="4">
    <location>
        <begin position="861"/>
        <end position="876"/>
    </location>
</feature>
<feature type="compositionally biased region" description="Polar residues" evidence="4">
    <location>
        <begin position="1501"/>
        <end position="1510"/>
    </location>
</feature>
<feature type="coiled-coil region" evidence="3">
    <location>
        <begin position="407"/>
        <end position="483"/>
    </location>
</feature>
<feature type="compositionally biased region" description="Polar residues" evidence="4">
    <location>
        <begin position="1445"/>
        <end position="1461"/>
    </location>
</feature>
<comment type="subcellular location">
    <subcellularLocation>
        <location evidence="1">Cytoplasm</location>
    </subcellularLocation>
</comment>
<feature type="region of interest" description="Disordered" evidence="4">
    <location>
        <begin position="1241"/>
        <end position="1275"/>
    </location>
</feature>
<dbReference type="Proteomes" id="UP000318571">
    <property type="component" value="Chromosome 10"/>
</dbReference>
<dbReference type="PANTHER" id="PTHR23159:SF60">
    <property type="entry name" value="SPINDLE ASSEMBLY ABNORMAL PROTEIN 4"/>
    <property type="match status" value="1"/>
</dbReference>
<feature type="region of interest" description="Disordered" evidence="4">
    <location>
        <begin position="1052"/>
        <end position="1073"/>
    </location>
</feature>
<feature type="region of interest" description="Disordered" evidence="4">
    <location>
        <begin position="1317"/>
        <end position="1408"/>
    </location>
</feature>
<reference evidence="6 7" key="1">
    <citation type="journal article" date="2018" name="Nat. Ecol. Evol.">
        <title>Genomic signatures of mitonuclear coevolution across populations of Tigriopus californicus.</title>
        <authorList>
            <person name="Barreto F.S."/>
            <person name="Watson E.T."/>
            <person name="Lima T.G."/>
            <person name="Willett C.S."/>
            <person name="Edmands S."/>
            <person name="Li W."/>
            <person name="Burton R.S."/>
        </authorList>
    </citation>
    <scope>NUCLEOTIDE SEQUENCE [LARGE SCALE GENOMIC DNA]</scope>
    <source>
        <strain evidence="6 7">San Diego</strain>
    </source>
</reference>
<feature type="region of interest" description="Disordered" evidence="4">
    <location>
        <begin position="844"/>
        <end position="887"/>
    </location>
</feature>
<proteinExistence type="predicted"/>
<name>A0A553NFM4_TIGCA</name>
<accession>A0A553NFM4</accession>
<keyword evidence="7" id="KW-1185">Reference proteome</keyword>
<feature type="compositionally biased region" description="Polar residues" evidence="4">
    <location>
        <begin position="1475"/>
        <end position="1485"/>
    </location>
</feature>
<keyword evidence="3" id="KW-0175">Coiled coil</keyword>
<comment type="caution">
    <text evidence="6">The sequence shown here is derived from an EMBL/GenBank/DDBJ whole genome shotgun (WGS) entry which is preliminary data.</text>
</comment>
<dbReference type="GO" id="GO:0005737">
    <property type="term" value="C:cytoplasm"/>
    <property type="evidence" value="ECO:0007669"/>
    <property type="project" value="UniProtKB-SubCell"/>
</dbReference>
<feature type="region of interest" description="Disordered" evidence="4">
    <location>
        <begin position="70"/>
        <end position="93"/>
    </location>
</feature>
<protein>
    <recommendedName>
        <fullName evidence="5">Centrosomin N-terminal motif 1 domain-containing protein</fullName>
    </recommendedName>
</protein>
<feature type="compositionally biased region" description="Polar residues" evidence="4">
    <location>
        <begin position="1353"/>
        <end position="1377"/>
    </location>
</feature>
<feature type="coiled-coil region" evidence="3">
    <location>
        <begin position="970"/>
        <end position="997"/>
    </location>
</feature>
<dbReference type="EMBL" id="VCGU01000458">
    <property type="protein sequence ID" value="TRY64240.1"/>
    <property type="molecule type" value="Genomic_DNA"/>
</dbReference>
<gene>
    <name evidence="6" type="ORF">TCAL_00827</name>
</gene>
<keyword evidence="2" id="KW-0963">Cytoplasm</keyword>
<feature type="coiled-coil region" evidence="3">
    <location>
        <begin position="326"/>
        <end position="374"/>
    </location>
</feature>
<organism evidence="6 7">
    <name type="scientific">Tigriopus californicus</name>
    <name type="common">Marine copepod</name>
    <dbReference type="NCBI Taxonomy" id="6832"/>
    <lineage>
        <taxon>Eukaryota</taxon>
        <taxon>Metazoa</taxon>
        <taxon>Ecdysozoa</taxon>
        <taxon>Arthropoda</taxon>
        <taxon>Crustacea</taxon>
        <taxon>Multicrustacea</taxon>
        <taxon>Hexanauplia</taxon>
        <taxon>Copepoda</taxon>
        <taxon>Harpacticoida</taxon>
        <taxon>Harpacticidae</taxon>
        <taxon>Tigriopus</taxon>
    </lineage>
</organism>
<dbReference type="Pfam" id="PF07989">
    <property type="entry name" value="Cnn_1N"/>
    <property type="match status" value="1"/>
</dbReference>
<evidence type="ECO:0000256" key="4">
    <source>
        <dbReference type="SAM" id="MobiDB-lite"/>
    </source>
</evidence>
<evidence type="ECO:0000259" key="5">
    <source>
        <dbReference type="Pfam" id="PF07989"/>
    </source>
</evidence>
<evidence type="ECO:0000256" key="3">
    <source>
        <dbReference type="SAM" id="Coils"/>
    </source>
</evidence>
<dbReference type="PANTHER" id="PTHR23159">
    <property type="entry name" value="CENTROSOMAL PROTEIN 2"/>
    <property type="match status" value="1"/>
</dbReference>
<feature type="region of interest" description="Disordered" evidence="4">
    <location>
        <begin position="1"/>
        <end position="27"/>
    </location>
</feature>
<feature type="compositionally biased region" description="Basic residues" evidence="4">
    <location>
        <begin position="1327"/>
        <end position="1337"/>
    </location>
</feature>
<feature type="coiled-coil region" evidence="3">
    <location>
        <begin position="188"/>
        <end position="240"/>
    </location>
</feature>
<feature type="compositionally biased region" description="Basic and acidic residues" evidence="4">
    <location>
        <begin position="149"/>
        <end position="158"/>
    </location>
</feature>
<feature type="coiled-coil region" evidence="3">
    <location>
        <begin position="788"/>
        <end position="836"/>
    </location>
</feature>
<sequence length="1525" mass="170802">MYSPISPRKGLFGSIKNSPRKPLLSPSEGNPFRMTLYSYSPFRSYSSETLNLFGTSDGFVPLSRNAIGGSGTFSQPRTPVSEHARPNSSWLPGKSISLGSGSIGAGSTTSINTSGRTVKEYDDGMRELKKENFNLKLRIYFLEERLGGGKVSSKESNGKQRPPASKQEDIAQSNMDLKIQVESLKYDLREKTELLKEAGLALEDLENRLSAMTIDREEERSTLEARLQQMEEDFQDTHDSIKDVFKEVKETQDNKERSLLSPDARDEDDKLLKEVDAEIARGLHFSPLRQVSSPASTSLMLPLSTEMLTSTPCRPTFLDVVQENEHEVMVGQVEELEKKVDELQLELHNSELTLKEAKEVVDQRMNDIISLESELVNRDIQISALQGELSQVKGESGEASTVQVEELNLLLRERDEAAEKLRHSEEELGHLKKSIVGLGDELDDHKEKFEALKLELEIKQNRIEELETALGNANDTIDCLNMEQQGAGGSTVTSRSLGCPTTSDDARFTIHTHQLSDLLDQTAFNHATSENVYGTQLQVVTQTLHIPPTSNAYGGHEFSSQPQESDEVERLRRDMAKLKEYLRTSVQERKLLLKKIGTLNERIAQVQKNKLVVLQNGYPVPASDLAKSFPKSVSIQCNLGSKGIEELAGPSSPRSLNLRIANLQQRLVRSSEDAEALRAYLESLVDVIEPLTRQPGSKLSPDLVLGIKRAVLDSLEMVKSHSRVPTPLIRDTTASIGGGDEDEIDAFRPASATSGNSWRSVLPDPSHLDLGKFEQNLKCDVSVDSNHSGRLRQDLDEKTAMLELLEEQLDEKDQMMLEQERMLDEYRLEILRLQEANECEQEFSVSYDHRRGGTSSDKSRSLRRNRLSISSQRRRGPPTSGVYTQSQHSELEIKNAARALSDGEDSWSEPDVTAARRRMGLSTQALRARMADKDSSETDFDKQKSFYSLEYTRAEMSEDGDQTVTTFEDYSKIIEELQSHRREIEKLQVTSTSLDDEPPNCLTLVAKPSLEFEGYPREHQDAPGSLECILTGIGDLLAAMNDLSYQLDLSDSFSDSGHGSDEEEDEDGDDTEVENSFCKEEIHFRLCTQCSVVVCQDVEHCLERCGKLILASISTMRRLRKICCHSRSRLHQASEKMAKQNNQIAQLEETVKLLQKKTEITEKLQSDLDNTRSDLGKKAKELQDAHLKLNENYKLVAELSNENLRLISEKVKVEDLNETLQKDHSRLRAELRDNRKLHPINNIKHYNKPDTNASQEANKPWNIPLTGASSPETSSSFEFFEPTIATSSSGMPTTPTIARRCISGQLDVSLGARHRSFDRITVSSRPKITHHTGRRVKPPSSPHPLDQEPPFQRSYSTSESKRSYTSGTTKVHPSDLSSPDLGVDVGSDPFSSLERNQSSLDNVRGGNKVPIDTMLVENRQLRHERDLLLQKLVRSKGALKETLDRLTTSNQQKQDHLSPQTQRRVLSSSSVLQSIGASPSRSRITQDLLEFSRTHHGGGSPRSSPHNPSMGSPKKPKSRRNSNMS</sequence>
<feature type="compositionally biased region" description="Basic residues" evidence="4">
    <location>
        <begin position="1514"/>
        <end position="1525"/>
    </location>
</feature>
<evidence type="ECO:0000256" key="2">
    <source>
        <dbReference type="ARBA" id="ARBA00022490"/>
    </source>
</evidence>
<dbReference type="InterPro" id="IPR012943">
    <property type="entry name" value="Cnn_1N"/>
</dbReference>